<dbReference type="PIRSF" id="PIRSF500134">
    <property type="entry name" value="UDPglc_DH_bac"/>
    <property type="match status" value="1"/>
</dbReference>
<evidence type="ECO:0000256" key="1">
    <source>
        <dbReference type="ARBA" id="ARBA00004701"/>
    </source>
</evidence>
<feature type="binding site" evidence="10">
    <location>
        <position position="121"/>
    </location>
    <ligand>
        <name>NAD(+)</name>
        <dbReference type="ChEBI" id="CHEBI:57540"/>
    </ligand>
</feature>
<evidence type="ECO:0000259" key="11">
    <source>
        <dbReference type="SMART" id="SM00984"/>
    </source>
</evidence>
<dbReference type="PANTHER" id="PTHR43750">
    <property type="entry name" value="UDP-GLUCOSE 6-DEHYDROGENASE TUAD"/>
    <property type="match status" value="1"/>
</dbReference>
<dbReference type="Gene3D" id="1.20.5.100">
    <property type="entry name" value="Cytochrome c1, transmembrane anchor, C-terminal"/>
    <property type="match status" value="1"/>
</dbReference>
<comment type="catalytic activity">
    <reaction evidence="6 7">
        <text>UDP-alpha-D-glucose + 2 NAD(+) + H2O = UDP-alpha-D-glucuronate + 2 NADH + 3 H(+)</text>
        <dbReference type="Rhea" id="RHEA:23596"/>
        <dbReference type="ChEBI" id="CHEBI:15377"/>
        <dbReference type="ChEBI" id="CHEBI:15378"/>
        <dbReference type="ChEBI" id="CHEBI:57540"/>
        <dbReference type="ChEBI" id="CHEBI:57945"/>
        <dbReference type="ChEBI" id="CHEBI:58052"/>
        <dbReference type="ChEBI" id="CHEBI:58885"/>
        <dbReference type="EC" id="1.1.1.22"/>
    </reaction>
</comment>
<dbReference type="SUPFAM" id="SSF52413">
    <property type="entry name" value="UDP-glucose/GDP-mannose dehydrogenase C-terminal domain"/>
    <property type="match status" value="1"/>
</dbReference>
<dbReference type="EC" id="1.1.1.22" evidence="3 7"/>
<feature type="binding site" evidence="10">
    <location>
        <position position="86"/>
    </location>
    <ligand>
        <name>NAD(+)</name>
        <dbReference type="ChEBI" id="CHEBI:57540"/>
    </ligand>
</feature>
<dbReference type="InterPro" id="IPR036220">
    <property type="entry name" value="UDP-Glc/GDP-Man_DH_C_sf"/>
</dbReference>
<accession>A0A938YVP9</accession>
<feature type="binding site" evidence="9">
    <location>
        <begin position="254"/>
        <end position="258"/>
    </location>
    <ligand>
        <name>substrate</name>
    </ligand>
</feature>
<gene>
    <name evidence="12" type="ORF">JW744_06000</name>
</gene>
<dbReference type="Gene3D" id="3.40.50.720">
    <property type="entry name" value="NAD(P)-binding Rossmann-like Domain"/>
    <property type="match status" value="2"/>
</dbReference>
<name>A0A938YVP9_9ARCH</name>
<feature type="binding site" evidence="10">
    <location>
        <position position="160"/>
    </location>
    <ligand>
        <name>NAD(+)</name>
        <dbReference type="ChEBI" id="CHEBI:57540"/>
    </ligand>
</feature>
<evidence type="ECO:0000256" key="9">
    <source>
        <dbReference type="PIRSR" id="PIRSR500134-2"/>
    </source>
</evidence>
<dbReference type="Pfam" id="PF00984">
    <property type="entry name" value="UDPG_MGDP_dh"/>
    <property type="match status" value="1"/>
</dbReference>
<evidence type="ECO:0000256" key="2">
    <source>
        <dbReference type="ARBA" id="ARBA00006601"/>
    </source>
</evidence>
<feature type="binding site" evidence="9">
    <location>
        <position position="325"/>
    </location>
    <ligand>
        <name>substrate</name>
    </ligand>
</feature>
<feature type="binding site" evidence="9">
    <location>
        <begin position="157"/>
        <end position="160"/>
    </location>
    <ligand>
        <name>substrate</name>
    </ligand>
</feature>
<feature type="binding site" evidence="9">
    <location>
        <position position="209"/>
    </location>
    <ligand>
        <name>substrate</name>
    </ligand>
</feature>
<evidence type="ECO:0000313" key="13">
    <source>
        <dbReference type="Proteomes" id="UP000809243"/>
    </source>
</evidence>
<dbReference type="InterPro" id="IPR014026">
    <property type="entry name" value="UDP-Glc/GDP-Man_DH_dimer"/>
</dbReference>
<dbReference type="Proteomes" id="UP000809243">
    <property type="component" value="Unassembled WGS sequence"/>
</dbReference>
<dbReference type="EMBL" id="JAFGDB010000106">
    <property type="protein sequence ID" value="MBN2067994.1"/>
    <property type="molecule type" value="Genomic_DNA"/>
</dbReference>
<dbReference type="InterPro" id="IPR036291">
    <property type="entry name" value="NAD(P)-bd_dom_sf"/>
</dbReference>
<keyword evidence="5 7" id="KW-0520">NAD</keyword>
<evidence type="ECO:0000256" key="4">
    <source>
        <dbReference type="ARBA" id="ARBA00023002"/>
    </source>
</evidence>
<organism evidence="12 13">
    <name type="scientific">Candidatus Iainarchaeum sp</name>
    <dbReference type="NCBI Taxonomy" id="3101447"/>
    <lineage>
        <taxon>Archaea</taxon>
        <taxon>Candidatus Iainarchaeota</taxon>
        <taxon>Candidatus Iainarchaeia</taxon>
        <taxon>Candidatus Iainarchaeales</taxon>
        <taxon>Candidatus Iainarchaeaceae</taxon>
        <taxon>Candidatus Iainarchaeum</taxon>
    </lineage>
</organism>
<comment type="caution">
    <text evidence="12">The sequence shown here is derived from an EMBL/GenBank/DDBJ whole genome shotgun (WGS) entry which is preliminary data.</text>
</comment>
<evidence type="ECO:0000313" key="12">
    <source>
        <dbReference type="EMBL" id="MBN2067994.1"/>
    </source>
</evidence>
<dbReference type="SUPFAM" id="SSF51735">
    <property type="entry name" value="NAD(P)-binding Rossmann-fold domains"/>
    <property type="match status" value="1"/>
</dbReference>
<dbReference type="GO" id="GO:0051287">
    <property type="term" value="F:NAD binding"/>
    <property type="evidence" value="ECO:0007669"/>
    <property type="project" value="InterPro"/>
</dbReference>
<dbReference type="SMART" id="SM00984">
    <property type="entry name" value="UDPG_MGDP_dh_C"/>
    <property type="match status" value="1"/>
</dbReference>
<dbReference type="GO" id="GO:0000271">
    <property type="term" value="P:polysaccharide biosynthetic process"/>
    <property type="evidence" value="ECO:0007669"/>
    <property type="project" value="InterPro"/>
</dbReference>
<evidence type="ECO:0000256" key="3">
    <source>
        <dbReference type="ARBA" id="ARBA00012954"/>
    </source>
</evidence>
<evidence type="ECO:0000256" key="7">
    <source>
        <dbReference type="PIRNR" id="PIRNR000124"/>
    </source>
</evidence>
<dbReference type="PROSITE" id="PS51257">
    <property type="entry name" value="PROKAR_LIPOPROTEIN"/>
    <property type="match status" value="1"/>
</dbReference>
<comment type="similarity">
    <text evidence="2 7">Belongs to the UDP-glucose/GDP-mannose dehydrogenase family.</text>
</comment>
<feature type="binding site" evidence="9">
    <location>
        <position position="262"/>
    </location>
    <ligand>
        <name>substrate</name>
    </ligand>
</feature>
<feature type="domain" description="UDP-glucose/GDP-mannose dehydrogenase C-terminal" evidence="11">
    <location>
        <begin position="318"/>
        <end position="419"/>
    </location>
</feature>
<dbReference type="InterPro" id="IPR014027">
    <property type="entry name" value="UDP-Glc/GDP-Man_DH_C"/>
</dbReference>
<feature type="active site" description="Nucleophile" evidence="8">
    <location>
        <position position="265"/>
    </location>
</feature>
<dbReference type="PANTHER" id="PTHR43750:SF3">
    <property type="entry name" value="UDP-GLUCOSE 6-DEHYDROGENASE TUAD"/>
    <property type="match status" value="1"/>
</dbReference>
<comment type="pathway">
    <text evidence="1">Nucleotide-sugar biosynthesis; UDP-alpha-D-glucuronate biosynthesis; UDP-alpha-D-glucuronate from UDP-alpha-D-glucose: step 1/1.</text>
</comment>
<evidence type="ECO:0000256" key="5">
    <source>
        <dbReference type="ARBA" id="ARBA00023027"/>
    </source>
</evidence>
<dbReference type="Pfam" id="PF03720">
    <property type="entry name" value="UDPG_MGDP_dh_C"/>
    <property type="match status" value="1"/>
</dbReference>
<evidence type="ECO:0000256" key="8">
    <source>
        <dbReference type="PIRSR" id="PIRSR500134-1"/>
    </source>
</evidence>
<dbReference type="Pfam" id="PF03721">
    <property type="entry name" value="UDPG_MGDP_dh_N"/>
    <property type="match status" value="1"/>
</dbReference>
<feature type="binding site" evidence="10">
    <location>
        <position position="30"/>
    </location>
    <ligand>
        <name>NAD(+)</name>
        <dbReference type="ChEBI" id="CHEBI:57540"/>
    </ligand>
</feature>
<proteinExistence type="inferred from homology"/>
<keyword evidence="4 7" id="KW-0560">Oxidoreductase</keyword>
<reference evidence="12" key="1">
    <citation type="submission" date="2021-01" db="EMBL/GenBank/DDBJ databases">
        <title>Active Sulfur Cycling in an Early Earth Analoge.</title>
        <authorList>
            <person name="Hahn C.R."/>
            <person name="Youssef N.H."/>
            <person name="Elshahed M."/>
        </authorList>
    </citation>
    <scope>NUCLEOTIDE SEQUENCE</scope>
    <source>
        <strain evidence="12">Zod_Metabat.1151</strain>
    </source>
</reference>
<dbReference type="InterPro" id="IPR001732">
    <property type="entry name" value="UDP-Glc/GDP-Man_DH_N"/>
</dbReference>
<dbReference type="NCBIfam" id="TIGR03026">
    <property type="entry name" value="NDP-sugDHase"/>
    <property type="match status" value="1"/>
</dbReference>
<dbReference type="SUPFAM" id="SSF48179">
    <property type="entry name" value="6-phosphogluconate dehydrogenase C-terminal domain-like"/>
    <property type="match status" value="1"/>
</dbReference>
<protein>
    <recommendedName>
        <fullName evidence="3 7">UDP-glucose 6-dehydrogenase</fullName>
        <ecNumber evidence="3 7">1.1.1.22</ecNumber>
    </recommendedName>
</protein>
<feature type="binding site" evidence="10">
    <location>
        <position position="332"/>
    </location>
    <ligand>
        <name>NAD(+)</name>
        <dbReference type="ChEBI" id="CHEBI:57540"/>
    </ligand>
</feature>
<evidence type="ECO:0000256" key="10">
    <source>
        <dbReference type="PIRSR" id="PIRSR500134-3"/>
    </source>
</evidence>
<dbReference type="PIRSF" id="PIRSF000124">
    <property type="entry name" value="UDPglc_GDPman_dh"/>
    <property type="match status" value="1"/>
</dbReference>
<sequence length="435" mass="47623">MKISVIGSGYVGLVAGACFADMGNDVICQDIDQGKIKTLNEGKIPIYEPGLEELIKKNVKAKRLLFTSDFARAVEHADIIFIAVGTPPRDDGGADLSYVENVARGIAAKAKKPKIVVEKSTVPVLTGERVYQVLHCSNGNAEKGKCIQHMVASNPEFLREGTAVSDFMKPDRVVIGSDSEKAKQTLKELYAPLKAKVVLTDIKSAEIIKHASNSFLAMKISFINAVANVCEKTGANVEQVAEGMGLDKRIGPSFLNAGIGYGGFCFPKDVDAFIWIAERNGYDFALLKEVQSINRGQRKIFVKKVEDSLWVLKGKTIGVLGLAFKPNTDDMRFAPSIEIINELQAQGAKVKAFDPEAMGRAKEILKGVEYCNGMYEAAKGADALLFLTEWDEFKKIDLGKVKKLMKQLIICDGRNMFNPGELRELGFNYVSIGRL</sequence>
<dbReference type="InterPro" id="IPR028357">
    <property type="entry name" value="UDPglc_DH_bac"/>
</dbReference>
<feature type="binding site" evidence="10">
    <location>
        <position position="35"/>
    </location>
    <ligand>
        <name>NAD(+)</name>
        <dbReference type="ChEBI" id="CHEBI:57540"/>
    </ligand>
</feature>
<feature type="binding site" evidence="10">
    <location>
        <position position="268"/>
    </location>
    <ligand>
        <name>NAD(+)</name>
        <dbReference type="ChEBI" id="CHEBI:57540"/>
    </ligand>
</feature>
<dbReference type="AlphaFoldDB" id="A0A938YVP9"/>
<dbReference type="GO" id="GO:0003979">
    <property type="term" value="F:UDP-glucose 6-dehydrogenase activity"/>
    <property type="evidence" value="ECO:0007669"/>
    <property type="project" value="UniProtKB-EC"/>
</dbReference>
<evidence type="ECO:0000256" key="6">
    <source>
        <dbReference type="ARBA" id="ARBA00047473"/>
    </source>
</evidence>
<dbReference type="InterPro" id="IPR008927">
    <property type="entry name" value="6-PGluconate_DH-like_C_sf"/>
</dbReference>
<dbReference type="InterPro" id="IPR017476">
    <property type="entry name" value="UDP-Glc/GDP-Man"/>
</dbReference>